<dbReference type="AlphaFoldDB" id="A0A8X6SQB8"/>
<accession>A0A8X6SQB8</accession>
<evidence type="ECO:0000313" key="1">
    <source>
        <dbReference type="EMBL" id="GFY15745.1"/>
    </source>
</evidence>
<keyword evidence="2" id="KW-1185">Reference proteome</keyword>
<proteinExistence type="predicted"/>
<organism evidence="1 2">
    <name type="scientific">Trichonephila clavipes</name>
    <name type="common">Golden silk orbweaver</name>
    <name type="synonym">Nephila clavipes</name>
    <dbReference type="NCBI Taxonomy" id="2585209"/>
    <lineage>
        <taxon>Eukaryota</taxon>
        <taxon>Metazoa</taxon>
        <taxon>Ecdysozoa</taxon>
        <taxon>Arthropoda</taxon>
        <taxon>Chelicerata</taxon>
        <taxon>Arachnida</taxon>
        <taxon>Araneae</taxon>
        <taxon>Araneomorphae</taxon>
        <taxon>Entelegynae</taxon>
        <taxon>Araneoidea</taxon>
        <taxon>Nephilidae</taxon>
        <taxon>Trichonephila</taxon>
    </lineage>
</organism>
<comment type="caution">
    <text evidence="1">The sequence shown here is derived from an EMBL/GenBank/DDBJ whole genome shotgun (WGS) entry which is preliminary data.</text>
</comment>
<dbReference type="EMBL" id="BMAU01021335">
    <property type="protein sequence ID" value="GFY15745.1"/>
    <property type="molecule type" value="Genomic_DNA"/>
</dbReference>
<name>A0A8X6SQB8_TRICX</name>
<reference evidence="1" key="1">
    <citation type="submission" date="2020-08" db="EMBL/GenBank/DDBJ databases">
        <title>Multicomponent nature underlies the extraordinary mechanical properties of spider dragline silk.</title>
        <authorList>
            <person name="Kono N."/>
            <person name="Nakamura H."/>
            <person name="Mori M."/>
            <person name="Yoshida Y."/>
            <person name="Ohtoshi R."/>
            <person name="Malay A.D."/>
            <person name="Moran D.A.P."/>
            <person name="Tomita M."/>
            <person name="Numata K."/>
            <person name="Arakawa K."/>
        </authorList>
    </citation>
    <scope>NUCLEOTIDE SEQUENCE</scope>
</reference>
<sequence>MRAQARNHGVAFIASSQRAEDLMFESFWVRWLLQIIWWVLDENVSSFFLTPREWLSRPPDIRMVPRFETLCVHWLLQMIWWVLDVKMFSLPFSELEKNERLELKWTQHLFLLMKILPKETDRNCMVQDPVNKTDDLTLDCCN</sequence>
<gene>
    <name evidence="1" type="ORF">TNCV_1283901</name>
</gene>
<dbReference type="Proteomes" id="UP000887159">
    <property type="component" value="Unassembled WGS sequence"/>
</dbReference>
<protein>
    <submittedName>
        <fullName evidence="1">Uncharacterized protein</fullName>
    </submittedName>
</protein>
<evidence type="ECO:0000313" key="2">
    <source>
        <dbReference type="Proteomes" id="UP000887159"/>
    </source>
</evidence>